<evidence type="ECO:0000256" key="2">
    <source>
        <dbReference type="ARBA" id="ARBA00023125"/>
    </source>
</evidence>
<dbReference type="Gene3D" id="1.10.357.10">
    <property type="entry name" value="Tetracycline Repressor, domain 2"/>
    <property type="match status" value="1"/>
</dbReference>
<reference evidence="6 7" key="1">
    <citation type="submission" date="2018-10" db="EMBL/GenBank/DDBJ databases">
        <title>Sequencing the genomes of 1000 actinobacteria strains.</title>
        <authorList>
            <person name="Klenk H.-P."/>
        </authorList>
    </citation>
    <scope>NUCLEOTIDE SEQUENCE [LARGE SCALE GENOMIC DNA]</scope>
    <source>
        <strain evidence="6 7">DSM 17894</strain>
    </source>
</reference>
<dbReference type="Pfam" id="PF00440">
    <property type="entry name" value="TetR_N"/>
    <property type="match status" value="1"/>
</dbReference>
<feature type="domain" description="HTH tetR-type" evidence="5">
    <location>
        <begin position="17"/>
        <end position="77"/>
    </location>
</feature>
<feature type="DNA-binding region" description="H-T-H motif" evidence="4">
    <location>
        <begin position="40"/>
        <end position="59"/>
    </location>
</feature>
<evidence type="ECO:0000313" key="6">
    <source>
        <dbReference type="EMBL" id="RKR76518.1"/>
    </source>
</evidence>
<proteinExistence type="predicted"/>
<dbReference type="GO" id="GO:0000976">
    <property type="term" value="F:transcription cis-regulatory region binding"/>
    <property type="evidence" value="ECO:0007669"/>
    <property type="project" value="TreeGrafter"/>
</dbReference>
<keyword evidence="1" id="KW-0805">Transcription regulation</keyword>
<evidence type="ECO:0000256" key="3">
    <source>
        <dbReference type="ARBA" id="ARBA00023163"/>
    </source>
</evidence>
<sequence>MQTKIGEAAARGRPRSETVRLAVLMAVDDLLVEEGYEAMTMKGIAERAGVGRQTVYRWWSTKAEILYEACVVDAGRDLAAGADDPGDLDAFRRRVAGFLASTDAGASYLALLAAAQLDPAVATLMRGGDPVRAAACEALRAAPGDDPDDIDDAVAALLGPLVYAALTGP</sequence>
<dbReference type="PANTHER" id="PTHR30055:SF148">
    <property type="entry name" value="TETR-FAMILY TRANSCRIPTIONAL REGULATOR"/>
    <property type="match status" value="1"/>
</dbReference>
<evidence type="ECO:0000313" key="7">
    <source>
        <dbReference type="Proteomes" id="UP000280008"/>
    </source>
</evidence>
<dbReference type="PROSITE" id="PS50977">
    <property type="entry name" value="HTH_TETR_2"/>
    <property type="match status" value="1"/>
</dbReference>
<dbReference type="EMBL" id="RBKS01000001">
    <property type="protein sequence ID" value="RKR76518.1"/>
    <property type="molecule type" value="Genomic_DNA"/>
</dbReference>
<evidence type="ECO:0000259" key="5">
    <source>
        <dbReference type="PROSITE" id="PS50977"/>
    </source>
</evidence>
<accession>A0A495IM70</accession>
<comment type="caution">
    <text evidence="6">The sequence shown here is derived from an EMBL/GenBank/DDBJ whole genome shotgun (WGS) entry which is preliminary data.</text>
</comment>
<gene>
    <name evidence="6" type="ORF">C8E83_3695</name>
</gene>
<dbReference type="InterPro" id="IPR050109">
    <property type="entry name" value="HTH-type_TetR-like_transc_reg"/>
</dbReference>
<dbReference type="RefSeq" id="WP_211331730.1">
    <property type="nucleotide sequence ID" value="NZ_RBKS01000001.1"/>
</dbReference>
<protein>
    <submittedName>
        <fullName evidence="6">TetR family transcriptional regulator</fullName>
    </submittedName>
</protein>
<dbReference type="InterPro" id="IPR011075">
    <property type="entry name" value="TetR_C"/>
</dbReference>
<dbReference type="PANTHER" id="PTHR30055">
    <property type="entry name" value="HTH-TYPE TRANSCRIPTIONAL REGULATOR RUTR"/>
    <property type="match status" value="1"/>
</dbReference>
<keyword evidence="3" id="KW-0804">Transcription</keyword>
<name>A0A495IM70_9MICO</name>
<keyword evidence="7" id="KW-1185">Reference proteome</keyword>
<dbReference type="InterPro" id="IPR009057">
    <property type="entry name" value="Homeodomain-like_sf"/>
</dbReference>
<dbReference type="SUPFAM" id="SSF46689">
    <property type="entry name" value="Homeodomain-like"/>
    <property type="match status" value="1"/>
</dbReference>
<dbReference type="PRINTS" id="PR00455">
    <property type="entry name" value="HTHTETR"/>
</dbReference>
<dbReference type="Proteomes" id="UP000280008">
    <property type="component" value="Unassembled WGS sequence"/>
</dbReference>
<dbReference type="GO" id="GO:0003700">
    <property type="term" value="F:DNA-binding transcription factor activity"/>
    <property type="evidence" value="ECO:0007669"/>
    <property type="project" value="TreeGrafter"/>
</dbReference>
<evidence type="ECO:0000256" key="4">
    <source>
        <dbReference type="PROSITE-ProRule" id="PRU00335"/>
    </source>
</evidence>
<keyword evidence="2 4" id="KW-0238">DNA-binding</keyword>
<dbReference type="Pfam" id="PF16859">
    <property type="entry name" value="TetR_C_11"/>
    <property type="match status" value="1"/>
</dbReference>
<dbReference type="AlphaFoldDB" id="A0A495IM70"/>
<organism evidence="6 7">
    <name type="scientific">Frondihabitans australicus</name>
    <dbReference type="NCBI Taxonomy" id="386892"/>
    <lineage>
        <taxon>Bacteria</taxon>
        <taxon>Bacillati</taxon>
        <taxon>Actinomycetota</taxon>
        <taxon>Actinomycetes</taxon>
        <taxon>Micrococcales</taxon>
        <taxon>Microbacteriaceae</taxon>
        <taxon>Frondihabitans</taxon>
    </lineage>
</organism>
<evidence type="ECO:0000256" key="1">
    <source>
        <dbReference type="ARBA" id="ARBA00023015"/>
    </source>
</evidence>
<dbReference type="InterPro" id="IPR001647">
    <property type="entry name" value="HTH_TetR"/>
</dbReference>